<dbReference type="InterPro" id="IPR057601">
    <property type="entry name" value="Oar-like_b-barrel"/>
</dbReference>
<evidence type="ECO:0000256" key="7">
    <source>
        <dbReference type="SAM" id="SignalP"/>
    </source>
</evidence>
<reference evidence="10" key="2">
    <citation type="submission" date="2019-02" db="EMBL/GenBank/DDBJ databases">
        <title>Granulicella sibirica sp. nov., a psychrotolerant acidobacterium isolated from an organic soil layer in forested tundra, West Siberia.</title>
        <authorList>
            <person name="Oshkin I.Y."/>
            <person name="Kulichevskaya I.S."/>
            <person name="Rijpstra W.I.C."/>
            <person name="Sinninghe Damste J.S."/>
            <person name="Rakitin A.L."/>
            <person name="Ravin N.V."/>
            <person name="Dedysh S.N."/>
        </authorList>
    </citation>
    <scope>NUCLEOTIDE SEQUENCE [LARGE SCALE GENOMIC DNA]</scope>
    <source>
        <strain evidence="10">AF10</strain>
    </source>
</reference>
<dbReference type="InterPro" id="IPR037066">
    <property type="entry name" value="Plug_dom_sf"/>
</dbReference>
<dbReference type="InterPro" id="IPR036942">
    <property type="entry name" value="Beta-barrel_TonB_sf"/>
</dbReference>
<feature type="domain" description="TonB-dependent transporter Oar-like beta-barrel" evidence="8">
    <location>
        <begin position="269"/>
        <end position="1034"/>
    </location>
</feature>
<dbReference type="SUPFAM" id="SSF56935">
    <property type="entry name" value="Porins"/>
    <property type="match status" value="1"/>
</dbReference>
<keyword evidence="4" id="KW-0812">Transmembrane</keyword>
<proteinExistence type="predicted"/>
<evidence type="ECO:0000256" key="2">
    <source>
        <dbReference type="ARBA" id="ARBA00022448"/>
    </source>
</evidence>
<keyword evidence="2" id="KW-0813">Transport</keyword>
<dbReference type="InterPro" id="IPR039426">
    <property type="entry name" value="TonB-dep_rcpt-like"/>
</dbReference>
<protein>
    <submittedName>
        <fullName evidence="9">Oar protein</fullName>
    </submittedName>
</protein>
<dbReference type="RefSeq" id="WP_128915758.1">
    <property type="nucleotide sequence ID" value="NZ_RDSM01000007.1"/>
</dbReference>
<feature type="chain" id="PRO_5020967586" evidence="7">
    <location>
        <begin position="31"/>
        <end position="1062"/>
    </location>
</feature>
<keyword evidence="6" id="KW-0998">Cell outer membrane</keyword>
<keyword evidence="5" id="KW-0472">Membrane</keyword>
<comment type="caution">
    <text evidence="9">The sequence shown here is derived from an EMBL/GenBank/DDBJ whole genome shotgun (WGS) entry which is preliminary data.</text>
</comment>
<evidence type="ECO:0000313" key="9">
    <source>
        <dbReference type="EMBL" id="RXH53875.1"/>
    </source>
</evidence>
<keyword evidence="10" id="KW-1185">Reference proteome</keyword>
<dbReference type="GO" id="GO:0044718">
    <property type="term" value="P:siderophore transmembrane transport"/>
    <property type="evidence" value="ECO:0007669"/>
    <property type="project" value="TreeGrafter"/>
</dbReference>
<dbReference type="AlphaFoldDB" id="A0A4Q0SSI4"/>
<dbReference type="OrthoDB" id="97893at2"/>
<reference evidence="9 10" key="1">
    <citation type="submission" date="2018-11" db="EMBL/GenBank/DDBJ databases">
        <authorList>
            <person name="Mardanov A.V."/>
            <person name="Ravin N.V."/>
            <person name="Dedysh S.N."/>
        </authorList>
    </citation>
    <scope>NUCLEOTIDE SEQUENCE [LARGE SCALE GENOMIC DNA]</scope>
    <source>
        <strain evidence="9 10">AF10</strain>
    </source>
</reference>
<evidence type="ECO:0000256" key="6">
    <source>
        <dbReference type="ARBA" id="ARBA00023237"/>
    </source>
</evidence>
<organism evidence="9 10">
    <name type="scientific">Granulicella sibirica</name>
    <dbReference type="NCBI Taxonomy" id="2479048"/>
    <lineage>
        <taxon>Bacteria</taxon>
        <taxon>Pseudomonadati</taxon>
        <taxon>Acidobacteriota</taxon>
        <taxon>Terriglobia</taxon>
        <taxon>Terriglobales</taxon>
        <taxon>Acidobacteriaceae</taxon>
        <taxon>Granulicella</taxon>
    </lineage>
</organism>
<dbReference type="Pfam" id="PF13620">
    <property type="entry name" value="CarboxypepD_reg"/>
    <property type="match status" value="1"/>
</dbReference>
<name>A0A4Q0SSI4_9BACT</name>
<feature type="signal peptide" evidence="7">
    <location>
        <begin position="1"/>
        <end position="30"/>
    </location>
</feature>
<evidence type="ECO:0000256" key="1">
    <source>
        <dbReference type="ARBA" id="ARBA00004571"/>
    </source>
</evidence>
<dbReference type="GO" id="GO:0009279">
    <property type="term" value="C:cell outer membrane"/>
    <property type="evidence" value="ECO:0007669"/>
    <property type="project" value="UniProtKB-SubCell"/>
</dbReference>
<comment type="subcellular location">
    <subcellularLocation>
        <location evidence="1">Cell outer membrane</location>
        <topology evidence="1">Multi-pass membrane protein</topology>
    </subcellularLocation>
</comment>
<evidence type="ECO:0000259" key="8">
    <source>
        <dbReference type="Pfam" id="PF25183"/>
    </source>
</evidence>
<dbReference type="InterPro" id="IPR008969">
    <property type="entry name" value="CarboxyPept-like_regulatory"/>
</dbReference>
<evidence type="ECO:0000256" key="4">
    <source>
        <dbReference type="ARBA" id="ARBA00022692"/>
    </source>
</evidence>
<dbReference type="PANTHER" id="PTHR30069">
    <property type="entry name" value="TONB-DEPENDENT OUTER MEMBRANE RECEPTOR"/>
    <property type="match status" value="1"/>
</dbReference>
<dbReference type="SUPFAM" id="SSF49464">
    <property type="entry name" value="Carboxypeptidase regulatory domain-like"/>
    <property type="match status" value="1"/>
</dbReference>
<keyword evidence="3" id="KW-1134">Transmembrane beta strand</keyword>
<evidence type="ECO:0000313" key="10">
    <source>
        <dbReference type="Proteomes" id="UP000289437"/>
    </source>
</evidence>
<dbReference type="Proteomes" id="UP000289437">
    <property type="component" value="Unassembled WGS sequence"/>
</dbReference>
<gene>
    <name evidence="9" type="ORF">GRAN_5213</name>
</gene>
<evidence type="ECO:0000256" key="3">
    <source>
        <dbReference type="ARBA" id="ARBA00022452"/>
    </source>
</evidence>
<dbReference type="EMBL" id="RDSM01000007">
    <property type="protein sequence ID" value="RXH53875.1"/>
    <property type="molecule type" value="Genomic_DNA"/>
</dbReference>
<dbReference type="PANTHER" id="PTHR30069:SF46">
    <property type="entry name" value="OAR PROTEIN"/>
    <property type="match status" value="1"/>
</dbReference>
<dbReference type="Gene3D" id="2.40.170.20">
    <property type="entry name" value="TonB-dependent receptor, beta-barrel domain"/>
    <property type="match status" value="1"/>
</dbReference>
<accession>A0A4Q0SSI4</accession>
<dbReference type="Gene3D" id="2.170.130.10">
    <property type="entry name" value="TonB-dependent receptor, plug domain"/>
    <property type="match status" value="1"/>
</dbReference>
<sequence>MRPNVLLCRNSASWIMIVLLFLFLQPNAVADGTSASVSITVVDLSGAFIPDASMVIRNTDTNQEQRANSGKAGSGHFTYLKPGHYKLIISKPGFADLAVDNILLNIGDEKLLELVLKVGSANQTVTVDGSGLTINTTDASVSTVIDGTSVANMPLNGRSFQDLISMTPGVVTQSPQTGSGKLSNGDFSINGQRTESNYYTVDGVAANTSAGPGGGTASAATGGSVASSTALGTTQSLVSVDALQEFRVASSTYSAEYGRAPGGQISFLTRSGTNSLHGTAYDYLRNNYFDANDWFNDHVSKPITALRQNDFGGTLGGPIQVPTLYSGINKSFFFFSYEGLRLLQPQATTVKYVPDSYLRQNSVAAMQPILNTFPVQNGNEELVACTQGATSNYPCPLGVPTGTRIQSGLADFIQSYSLPSDINSTSVRIDHTFLHNTTVFFRFANTPSNSDTRMLSSLGTTAAMNRSYTAGANAQMTDHLSNETRYGYTTSLVRSSYSLDTFGGAAPVDLPGTIAHGLTSPSFVVPLITFPGVGSSYIEAGGTSNSQTQWNLVNAISWTSANHVLKFGVDYRHIRSPLYSPLIESYLEKPSDVLTGIPSLNYVIASVQATPIFQEFAAYGQDSWRVIPSLTLSLGLRWEVNPAPTGANGKDAYTISGSLAVPSSLSIAPRGTPLWNTTWFNFAPRFGAAWQAHSIPGWETVFRGGGGVFFDTDNQEGAAGFSGYGFSATGIYSGTTLPLTASQVNISPSSNPPYSSVYMFPTHLQLPYSFQWNASIEQALGKSQSVTMSYVGANGRRQLGQEDLPAPNSNFSTIGEYIGGLSSSYNALQIKFQRSVRHGIQVLGSYTWAHSIDEASTYISFLPVRRGSSDFDVRNNFSAGAGWDLPVAGENALLRVVTNGWAVDGRFVGRTGFPVSLQGSFITDPITGTLNYGGVNLIPNQPIYLYGDQYPGGRAVNKATFSAPAGVTVGDAPRNLVRGFGETQFNLAARREIAMREAVKLQFRAEVFNLFNHPNFGYVDPILADATFGQATKMLDQSLGTVAPQYQQGGPRSMQFALKLQF</sequence>
<evidence type="ECO:0000256" key="5">
    <source>
        <dbReference type="ARBA" id="ARBA00023136"/>
    </source>
</evidence>
<keyword evidence="7" id="KW-0732">Signal</keyword>
<dbReference type="GO" id="GO:0015344">
    <property type="term" value="F:siderophore uptake transmembrane transporter activity"/>
    <property type="evidence" value="ECO:0007669"/>
    <property type="project" value="TreeGrafter"/>
</dbReference>
<dbReference type="Pfam" id="PF25183">
    <property type="entry name" value="OMP_b-brl_4"/>
    <property type="match status" value="1"/>
</dbReference>